<keyword evidence="6" id="KW-0508">mRNA splicing</keyword>
<dbReference type="EMBL" id="HG675748">
    <property type="protein sequence ID" value="CDJ42962.1"/>
    <property type="molecule type" value="Genomic_DNA"/>
</dbReference>
<evidence type="ECO:0000256" key="6">
    <source>
        <dbReference type="ARBA" id="ARBA00023187"/>
    </source>
</evidence>
<keyword evidence="3" id="KW-0507">mRNA processing</keyword>
<feature type="region of interest" description="Disordered" evidence="8">
    <location>
        <begin position="21"/>
        <end position="95"/>
    </location>
</feature>
<evidence type="ECO:0000313" key="11">
    <source>
        <dbReference type="Proteomes" id="UP000030747"/>
    </source>
</evidence>
<keyword evidence="11" id="KW-1185">Reference proteome</keyword>
<dbReference type="GeneID" id="25255330"/>
<accession>U6KXV3</accession>
<evidence type="ECO:0000256" key="4">
    <source>
        <dbReference type="ARBA" id="ARBA00023015"/>
    </source>
</evidence>
<reference evidence="10" key="1">
    <citation type="submission" date="2013-10" db="EMBL/GenBank/DDBJ databases">
        <title>Genomic analysis of the causative agents of coccidiosis in chickens.</title>
        <authorList>
            <person name="Reid A.J."/>
            <person name="Blake D."/>
            <person name="Billington K."/>
            <person name="Browne H."/>
            <person name="Dunn M."/>
            <person name="Hung S."/>
            <person name="Kawahara F."/>
            <person name="Miranda-Saavedra D."/>
            <person name="Mourier T."/>
            <person name="Nagra H."/>
            <person name="Otto T.D."/>
            <person name="Rawlings N."/>
            <person name="Sanchez A."/>
            <person name="Sanders M."/>
            <person name="Subramaniam C."/>
            <person name="Tay Y."/>
            <person name="Dear P."/>
            <person name="Doerig C."/>
            <person name="Gruber A."/>
            <person name="Parkinson J."/>
            <person name="Shirley M."/>
            <person name="Wan K.L."/>
            <person name="Berriman M."/>
            <person name="Tomley F."/>
            <person name="Pain A."/>
        </authorList>
    </citation>
    <scope>NUCLEOTIDE SEQUENCE [LARGE SCALE GENOMIC DNA]</scope>
    <source>
        <strain evidence="10">Houghton</strain>
    </source>
</reference>
<keyword evidence="5" id="KW-0804">Transcription</keyword>
<proteinExistence type="inferred from homology"/>
<evidence type="ECO:0000256" key="8">
    <source>
        <dbReference type="SAM" id="MobiDB-lite"/>
    </source>
</evidence>
<feature type="region of interest" description="Disordered" evidence="8">
    <location>
        <begin position="241"/>
        <end position="283"/>
    </location>
</feature>
<dbReference type="VEuPathDB" id="ToxoDB:ETH_00031295"/>
<dbReference type="OrthoDB" id="330772at2759"/>
<evidence type="ECO:0000256" key="5">
    <source>
        <dbReference type="ARBA" id="ARBA00023163"/>
    </source>
</evidence>
<dbReference type="InterPro" id="IPR039853">
    <property type="entry name" value="Pinin"/>
</dbReference>
<evidence type="ECO:0000256" key="1">
    <source>
        <dbReference type="ARBA" id="ARBA00004123"/>
    </source>
</evidence>
<evidence type="ECO:0000256" key="7">
    <source>
        <dbReference type="ARBA" id="ARBA00023242"/>
    </source>
</evidence>
<dbReference type="GO" id="GO:0071013">
    <property type="term" value="C:catalytic step 2 spliceosome"/>
    <property type="evidence" value="ECO:0007669"/>
    <property type="project" value="TreeGrafter"/>
</dbReference>
<keyword evidence="4" id="KW-0805">Transcription regulation</keyword>
<feature type="domain" description="Pinin/SDK/MemA protein" evidence="9">
    <location>
        <begin position="95"/>
        <end position="222"/>
    </location>
</feature>
<name>U6KXV3_EIMTE</name>
<dbReference type="Proteomes" id="UP000030747">
    <property type="component" value="Unassembled WGS sequence"/>
</dbReference>
<dbReference type="AlphaFoldDB" id="U6KXV3"/>
<organism evidence="10 11">
    <name type="scientific">Eimeria tenella</name>
    <name type="common">Coccidian parasite</name>
    <dbReference type="NCBI Taxonomy" id="5802"/>
    <lineage>
        <taxon>Eukaryota</taxon>
        <taxon>Sar</taxon>
        <taxon>Alveolata</taxon>
        <taxon>Apicomplexa</taxon>
        <taxon>Conoidasida</taxon>
        <taxon>Coccidia</taxon>
        <taxon>Eucoccidiorida</taxon>
        <taxon>Eimeriorina</taxon>
        <taxon>Eimeriidae</taxon>
        <taxon>Eimeria</taxon>
    </lineage>
</organism>
<evidence type="ECO:0000313" key="10">
    <source>
        <dbReference type="EMBL" id="CDJ42962.1"/>
    </source>
</evidence>
<keyword evidence="7" id="KW-0539">Nucleus</keyword>
<dbReference type="RefSeq" id="XP_013233712.1">
    <property type="nucleotide sequence ID" value="XM_013378258.1"/>
</dbReference>
<evidence type="ECO:0000259" key="9">
    <source>
        <dbReference type="Pfam" id="PF04696"/>
    </source>
</evidence>
<protein>
    <submittedName>
        <fullName evidence="10">Pinin/SDK/memA/ domain-containing protein, putative</fullName>
    </submittedName>
</protein>
<evidence type="ECO:0000256" key="2">
    <source>
        <dbReference type="ARBA" id="ARBA00010386"/>
    </source>
</evidence>
<reference evidence="10" key="2">
    <citation type="submission" date="2013-10" db="EMBL/GenBank/DDBJ databases">
        <authorList>
            <person name="Aslett M."/>
        </authorList>
    </citation>
    <scope>NUCLEOTIDE SEQUENCE [LARGE SCALE GENOMIC DNA]</scope>
    <source>
        <strain evidence="10">Houghton</strain>
    </source>
</reference>
<feature type="compositionally biased region" description="Low complexity" evidence="8">
    <location>
        <begin position="51"/>
        <end position="62"/>
    </location>
</feature>
<dbReference type="GO" id="GO:0006397">
    <property type="term" value="P:mRNA processing"/>
    <property type="evidence" value="ECO:0007669"/>
    <property type="project" value="UniProtKB-KW"/>
</dbReference>
<dbReference type="VEuPathDB" id="ToxoDB:ETH2_1575900"/>
<gene>
    <name evidence="10" type="ORF">ETH_00031295</name>
</gene>
<dbReference type="OMA" id="KLWIRTK"/>
<feature type="compositionally biased region" description="Basic and acidic residues" evidence="8">
    <location>
        <begin position="263"/>
        <end position="283"/>
    </location>
</feature>
<comment type="subcellular location">
    <subcellularLocation>
        <location evidence="1">Nucleus</location>
    </subcellularLocation>
</comment>
<sequence>MADAVLRREIKRLVEEQKLLNQRLQRKPPGGPGALAPRPVPGTVAKENPQSTASGDATGAASQKRPQAGGTPNYDFAGPEFQIAKRPKVELDPSSEKRNKRIFGFLSSHLNKAKQQLAKERDTDFAQRHKLQEERVNSKLELARKHIAEIARIQWQEQRKEDESQLAKVSSELIQKENDLMRLHLVQHYSNMEHFVGTEAQPTLFWRPAEWDSHTRRLQQQTKVWIETKIKHIQEADYTFSTVGDPESHTDANHGSGEAPASPEDRDRGPSEVASNKEEDLQD</sequence>
<dbReference type="PANTHER" id="PTHR12707:SF0">
    <property type="entry name" value="PININ"/>
    <property type="match status" value="1"/>
</dbReference>
<dbReference type="PANTHER" id="PTHR12707">
    <property type="entry name" value="PINN"/>
    <property type="match status" value="1"/>
</dbReference>
<comment type="similarity">
    <text evidence="2">Belongs to the pinin family.</text>
</comment>
<dbReference type="Pfam" id="PF04696">
    <property type="entry name" value="Pinin_SDK_memA"/>
    <property type="match status" value="1"/>
</dbReference>
<evidence type="ECO:0000256" key="3">
    <source>
        <dbReference type="ARBA" id="ARBA00022664"/>
    </source>
</evidence>
<dbReference type="GO" id="GO:0008380">
    <property type="term" value="P:RNA splicing"/>
    <property type="evidence" value="ECO:0007669"/>
    <property type="project" value="UniProtKB-KW"/>
</dbReference>
<dbReference type="InterPro" id="IPR006786">
    <property type="entry name" value="Pinin_SDK_MemA"/>
</dbReference>